<feature type="domain" description="MobA/VirD2-like nuclease" evidence="2">
    <location>
        <begin position="22"/>
        <end position="142"/>
    </location>
</feature>
<evidence type="ECO:0000259" key="2">
    <source>
        <dbReference type="Pfam" id="PF03432"/>
    </source>
</evidence>
<organism evidence="3 4">
    <name type="scientific">Okeanomitos corallinicola TIOX110</name>
    <dbReference type="NCBI Taxonomy" id="3133117"/>
    <lineage>
        <taxon>Bacteria</taxon>
        <taxon>Bacillati</taxon>
        <taxon>Cyanobacteriota</taxon>
        <taxon>Cyanophyceae</taxon>
        <taxon>Nostocales</taxon>
        <taxon>Aphanizomenonaceae</taxon>
        <taxon>Okeanomitos</taxon>
    </lineage>
</organism>
<feature type="region of interest" description="Disordered" evidence="1">
    <location>
        <begin position="144"/>
        <end position="172"/>
    </location>
</feature>
<keyword evidence="4" id="KW-1185">Reference proteome</keyword>
<proteinExistence type="predicted"/>
<evidence type="ECO:0000313" key="4">
    <source>
        <dbReference type="Proteomes" id="UP001483337"/>
    </source>
</evidence>
<evidence type="ECO:0000313" key="3">
    <source>
        <dbReference type="EMBL" id="WZB90427.1"/>
    </source>
</evidence>
<feature type="region of interest" description="Disordered" evidence="1">
    <location>
        <begin position="333"/>
        <end position="356"/>
    </location>
</feature>
<dbReference type="EMBL" id="CP150887">
    <property type="protein sequence ID" value="WZB90427.1"/>
    <property type="molecule type" value="Genomic_DNA"/>
</dbReference>
<dbReference type="Pfam" id="PF03432">
    <property type="entry name" value="Relaxase"/>
    <property type="match status" value="1"/>
</dbReference>
<dbReference type="RefSeq" id="WP_353933317.1">
    <property type="nucleotide sequence ID" value="NZ_CP150887.1"/>
</dbReference>
<accession>A0ABZ2UZV8</accession>
<sequence length="662" mass="74942">MIGKHIKGKSFRGLLNYLFSKEGARQIGGNMEGTNPRELAAEFGISRRLNPKVSRAVYHASLSLPHHESLDDDTWDEIAQKYLQAMGFTMNQYIVVRHTDRTHDHAHIAASRIQLDGTTVSDRWDNPRSEIIIRKLEKEYNLQSVQPSWEKDKHSPTTGERRQLARTGKESVRVKLQRSLDKVTHDRPTMPELIERAQQQGINVCVGYTRTGKVKGISYQLDGVAFSGTHLGKAYTFPGLQKHRGVSYIPKQDDKRIQELMKRNVENTTSNQDKHDNKQTPKLNKQNTVNAAFTKTQQDEQQIKSDKNVTNNIALISLQEDNNRIQIGQTTENKVSVDSRKHNKTRIQKQQTADHSTSTVVTEQDIELIQQLLEQPVKNIASTGKATEDDQPIQKLIGQPVGNITPIIKVVRDDQDIENITERIAENVTPATTQTNYLPTPKPANWKQIRQILNQQYNLPVSLLNELYQKGWLYPSQTGQPVFVERTLDDVPTLAKQLEPTGDFTAIPLNSETTKNGSFWIATDTTVTRAVLLSDPIEVLSVIALESTVDKRKRQPTLYWSVGDGETPAFSDYADRTAKGDSYGALRYRSQIPLEFLDSLDTVVIAVKDNEKVEDLISDLLAELPQAKRVSPGQAGWNQLLSDKKQPVKKQQFTQTLDYWEL</sequence>
<dbReference type="Proteomes" id="UP001483337">
    <property type="component" value="Plasmid unnamed"/>
</dbReference>
<evidence type="ECO:0000256" key="1">
    <source>
        <dbReference type="SAM" id="MobiDB-lite"/>
    </source>
</evidence>
<reference evidence="3 4" key="1">
    <citation type="submission" date="2024-04" db="EMBL/GenBank/DDBJ databases">
        <title>Okeanomitos corallinicola gen. &amp; sp. nov. (Nostocales, Cyanobacteria), a new toxic marine heterocyst-forming cyanobacterium from a coral reef.</title>
        <authorList>
            <person name="Li H."/>
            <person name="Li R."/>
            <person name="Kang J."/>
            <person name="Hii K.S."/>
            <person name="Mohamed H.F."/>
            <person name="Xu X."/>
            <person name="Luo Z."/>
        </authorList>
    </citation>
    <scope>NUCLEOTIDE SEQUENCE [LARGE SCALE GENOMIC DNA]</scope>
    <source>
        <strain evidence="3 4">TIOX110</strain>
        <plasmid evidence="3 4">unnamed</plasmid>
    </source>
</reference>
<geneLocation type="plasmid" evidence="3 4">
    <name>unnamed</name>
</geneLocation>
<name>A0ABZ2UZV8_9CYAN</name>
<feature type="compositionally biased region" description="Basic and acidic residues" evidence="1">
    <location>
        <begin position="149"/>
        <end position="172"/>
    </location>
</feature>
<dbReference type="InterPro" id="IPR005094">
    <property type="entry name" value="Endonuclease_MobA/VirD2"/>
</dbReference>
<gene>
    <name evidence="3" type="ORF">WJM97_22765</name>
</gene>
<protein>
    <submittedName>
        <fullName evidence="3">Relaxase/mobilization nuclease domain-containing protein</fullName>
    </submittedName>
</protein>
<keyword evidence="3" id="KW-0614">Plasmid</keyword>
<feature type="region of interest" description="Disordered" evidence="1">
    <location>
        <begin position="265"/>
        <end position="286"/>
    </location>
</feature>